<accession>A0A139HAF8</accession>
<name>A0A139HAF8_9PEZI</name>
<organism evidence="2 3">
    <name type="scientific">Pseudocercospora eumusae</name>
    <dbReference type="NCBI Taxonomy" id="321146"/>
    <lineage>
        <taxon>Eukaryota</taxon>
        <taxon>Fungi</taxon>
        <taxon>Dikarya</taxon>
        <taxon>Ascomycota</taxon>
        <taxon>Pezizomycotina</taxon>
        <taxon>Dothideomycetes</taxon>
        <taxon>Dothideomycetidae</taxon>
        <taxon>Mycosphaerellales</taxon>
        <taxon>Mycosphaerellaceae</taxon>
        <taxon>Pseudocercospora</taxon>
    </lineage>
</organism>
<dbReference type="OrthoDB" id="3649984at2759"/>
<feature type="signal peptide" evidence="1">
    <location>
        <begin position="1"/>
        <end position="17"/>
    </location>
</feature>
<keyword evidence="1" id="KW-0732">Signal</keyword>
<evidence type="ECO:0000313" key="3">
    <source>
        <dbReference type="Proteomes" id="UP000070133"/>
    </source>
</evidence>
<gene>
    <name evidence="2" type="ORF">AC578_8130</name>
</gene>
<proteinExistence type="predicted"/>
<comment type="caution">
    <text evidence="2">The sequence shown here is derived from an EMBL/GenBank/DDBJ whole genome shotgun (WGS) entry which is preliminary data.</text>
</comment>
<sequence>MKFTLFATAAFVAGTIAAPTSPSSYGGDACDGLKKAYTECKAIQDKDYDQWQAAIKYEALQKSQYETCKALEAKYEADYKSCGKADADAKKQAYDAAKYEAKVIVCKTEGQEWKAAWEKNAAAEKELHKQEGICNYKKWQFEDCEKKEAEKDKVLTGYAKPAGYSKPAGY</sequence>
<reference evidence="2 3" key="1">
    <citation type="submission" date="2015-07" db="EMBL/GenBank/DDBJ databases">
        <title>Comparative genomics of the Sigatoka disease complex on banana suggests a link between parallel evolutionary changes in Pseudocercospora fijiensis and Pseudocercospora eumusae and increased virulence on the banana host.</title>
        <authorList>
            <person name="Chang T.-C."/>
            <person name="Salvucci A."/>
            <person name="Crous P.W."/>
            <person name="Stergiopoulos I."/>
        </authorList>
    </citation>
    <scope>NUCLEOTIDE SEQUENCE [LARGE SCALE GENOMIC DNA]</scope>
    <source>
        <strain evidence="2 3">CBS 114824</strain>
    </source>
</reference>
<dbReference type="AlphaFoldDB" id="A0A139HAF8"/>
<keyword evidence="3" id="KW-1185">Reference proteome</keyword>
<dbReference type="Proteomes" id="UP000070133">
    <property type="component" value="Unassembled WGS sequence"/>
</dbReference>
<dbReference type="EMBL" id="LFZN01000092">
    <property type="protein sequence ID" value="KXS99430.1"/>
    <property type="molecule type" value="Genomic_DNA"/>
</dbReference>
<evidence type="ECO:0000313" key="2">
    <source>
        <dbReference type="EMBL" id="KXS99430.1"/>
    </source>
</evidence>
<protein>
    <submittedName>
        <fullName evidence="2">Uncharacterized protein</fullName>
    </submittedName>
</protein>
<feature type="chain" id="PRO_5007806443" evidence="1">
    <location>
        <begin position="18"/>
        <end position="170"/>
    </location>
</feature>
<evidence type="ECO:0000256" key="1">
    <source>
        <dbReference type="SAM" id="SignalP"/>
    </source>
</evidence>